<dbReference type="PANTHER" id="PTHR45766">
    <property type="entry name" value="DNA ANNEALING HELICASE AND ENDONUCLEASE ZRANB3 FAMILY MEMBER"/>
    <property type="match status" value="1"/>
</dbReference>
<dbReference type="SMART" id="SM00487">
    <property type="entry name" value="DEXDc"/>
    <property type="match status" value="1"/>
</dbReference>
<dbReference type="RefSeq" id="WP_012616397.1">
    <property type="nucleotide sequence ID" value="NC_011831.1"/>
</dbReference>
<name>B8G776_CHLAD</name>
<dbReference type="GO" id="GO:0004386">
    <property type="term" value="F:helicase activity"/>
    <property type="evidence" value="ECO:0007669"/>
    <property type="project" value="UniProtKB-KW"/>
</dbReference>
<dbReference type="GO" id="GO:0005524">
    <property type="term" value="F:ATP binding"/>
    <property type="evidence" value="ECO:0007669"/>
    <property type="project" value="UniProtKB-KW"/>
</dbReference>
<evidence type="ECO:0000313" key="8">
    <source>
        <dbReference type="Proteomes" id="UP000002508"/>
    </source>
</evidence>
<dbReference type="PROSITE" id="PS51194">
    <property type="entry name" value="HELICASE_CTER"/>
    <property type="match status" value="1"/>
</dbReference>
<dbReference type="InterPro" id="IPR057342">
    <property type="entry name" value="DEXDc_RapA"/>
</dbReference>
<dbReference type="InterPro" id="IPR049730">
    <property type="entry name" value="SNF2/RAD54-like_C"/>
</dbReference>
<keyword evidence="1" id="KW-0547">Nucleotide-binding</keyword>
<evidence type="ECO:0000259" key="5">
    <source>
        <dbReference type="PROSITE" id="PS51192"/>
    </source>
</evidence>
<keyword evidence="3 7" id="KW-0347">Helicase</keyword>
<dbReference type="Pfam" id="PF00271">
    <property type="entry name" value="Helicase_C"/>
    <property type="match status" value="1"/>
</dbReference>
<evidence type="ECO:0000256" key="3">
    <source>
        <dbReference type="ARBA" id="ARBA00022806"/>
    </source>
</evidence>
<keyword evidence="2" id="KW-0378">Hydrolase</keyword>
<dbReference type="HOGENOM" id="CLU_312354_0_0_0"/>
<keyword evidence="8" id="KW-1185">Reference proteome</keyword>
<dbReference type="InterPro" id="IPR000330">
    <property type="entry name" value="SNF2_N"/>
</dbReference>
<dbReference type="InterPro" id="IPR001650">
    <property type="entry name" value="Helicase_C-like"/>
</dbReference>
<dbReference type="CDD" id="cd18793">
    <property type="entry name" value="SF2_C_SNF"/>
    <property type="match status" value="1"/>
</dbReference>
<evidence type="ECO:0000256" key="1">
    <source>
        <dbReference type="ARBA" id="ARBA00022741"/>
    </source>
</evidence>
<dbReference type="EMBL" id="CP001337">
    <property type="protein sequence ID" value="ACL24033.1"/>
    <property type="molecule type" value="Genomic_DNA"/>
</dbReference>
<dbReference type="eggNOG" id="COG0553">
    <property type="taxonomic scope" value="Bacteria"/>
</dbReference>
<evidence type="ECO:0000259" key="6">
    <source>
        <dbReference type="PROSITE" id="PS51194"/>
    </source>
</evidence>
<keyword evidence="4" id="KW-0067">ATP-binding</keyword>
<evidence type="ECO:0000256" key="4">
    <source>
        <dbReference type="ARBA" id="ARBA00022840"/>
    </source>
</evidence>
<dbReference type="Gene3D" id="3.40.50.10810">
    <property type="entry name" value="Tandem AAA-ATPase domain"/>
    <property type="match status" value="1"/>
</dbReference>
<feature type="domain" description="Helicase ATP-binding" evidence="5">
    <location>
        <begin position="100"/>
        <end position="307"/>
    </location>
</feature>
<dbReference type="KEGG" id="cag:Cagg_1123"/>
<dbReference type="Proteomes" id="UP000002508">
    <property type="component" value="Chromosome"/>
</dbReference>
<feature type="domain" description="Helicase C-terminal" evidence="6">
    <location>
        <begin position="485"/>
        <end position="638"/>
    </location>
</feature>
<dbReference type="CDD" id="cd18011">
    <property type="entry name" value="DEXDc_RapA"/>
    <property type="match status" value="1"/>
</dbReference>
<dbReference type="PANTHER" id="PTHR45766:SF6">
    <property type="entry name" value="SWI_SNF-RELATED MATRIX-ASSOCIATED ACTIN-DEPENDENT REGULATOR OF CHROMATIN SUBFAMILY A-LIKE PROTEIN 1"/>
    <property type="match status" value="1"/>
</dbReference>
<dbReference type="Pfam" id="PF00176">
    <property type="entry name" value="SNF2-rel_dom"/>
    <property type="match status" value="1"/>
</dbReference>
<evidence type="ECO:0000256" key="2">
    <source>
        <dbReference type="ARBA" id="ARBA00022801"/>
    </source>
</evidence>
<dbReference type="AlphaFoldDB" id="B8G776"/>
<dbReference type="STRING" id="326427.Cagg_1123"/>
<organism evidence="7 8">
    <name type="scientific">Chloroflexus aggregans (strain MD-66 / DSM 9485)</name>
    <dbReference type="NCBI Taxonomy" id="326427"/>
    <lineage>
        <taxon>Bacteria</taxon>
        <taxon>Bacillati</taxon>
        <taxon>Chloroflexota</taxon>
        <taxon>Chloroflexia</taxon>
        <taxon>Chloroflexales</taxon>
        <taxon>Chloroflexineae</taxon>
        <taxon>Chloroflexaceae</taxon>
        <taxon>Chloroflexus</taxon>
    </lineage>
</organism>
<dbReference type="InterPro" id="IPR027417">
    <property type="entry name" value="P-loop_NTPase"/>
</dbReference>
<accession>B8G776</accession>
<sequence length="966" mass="109696">MFAEGDWVLVHPQNAVGKIIEQRCLWGNTFFRVWLPSTDSIIRVNAANLLPVQSIVLSPHHLIYLTAATRIADALSQDVLLAPVESSVIPLPHQLRALSRAISTDRVRYLLADEVGLGKTIEAGLIMKELKLRGLVRRTLIIAPKGLVTQWVAEMAMHFNEQFHAILSEDYKSLKRIAAIAKTEARGMRTTSLEPSSLISPPSSIFTANANPFTAFDQVVVSMDSVKPPSNADSAAWERFEDLISAGWDLVIVDEAHRLGGSTDQVARYRLGQGLAEAAPYLLLLSATPHQGKTEAFYRLIALLDSQAFPDVNSVTKERVQPYVIRTEKRRAIDAEGKPLFKPRRTELAPVSWEERHRDQRLLYEAVTEYVREGYNQAIREKRNYIGFLMILMQRLVVSSTRAIKTTLERRLEVLSAENSRLSQRELFDAALNADDFYDLDGEEQLQLLLRTRIQGIRDEQTEVTLLLELARRCEAQGPDAKAEALLDWIYRLQAEEGDPNLKVLVFTEFVPTQEMLYEFLTQRGFTVVCLNGAMDMAARKQVQDAFANNARILISTDAGGEGLNLQFCHVVINYDIPWNPMRLEQRIGRVDRIGQTHTVRAVNFVFQDSVEHRIREVLEQKLAVILEEFGIDKTGDVLDSAQAGQIFDDLYVEAILNPAEVEQKVDEVLNSIRAQAQEFRQSTALLGATEDLDPHEAERLLAHPLQHWVEAMTTAYLRSVRDEGRSANGKKPGAEPIGKEGSHTIWHLIWPDGHEETVCFTHTTLRTPHLGLEDPRVLGLAMRLPSFVPGQPIPVITLPNLAAEIVGFWSLWRIAISTTDWNRRRIMPLFLTDNGRVFAPTARRIWDHLVVANPTILRHLDSETSYHIFERLWEAAEQQGNAIYHELVQAQREHLAREREKGEYAFAARRRVIERLGLPEVRSYRLRRLQQEEEQFREQLERSSQILPEMVPVLIVRVEPDQDGG</sequence>
<reference evidence="7" key="1">
    <citation type="submission" date="2008-12" db="EMBL/GenBank/DDBJ databases">
        <title>Complete sequence of Chloroflexus aggregans DSM 9485.</title>
        <authorList>
            <consortium name="US DOE Joint Genome Institute"/>
            <person name="Lucas S."/>
            <person name="Copeland A."/>
            <person name="Lapidus A."/>
            <person name="Glavina del Rio T."/>
            <person name="Dalin E."/>
            <person name="Tice H."/>
            <person name="Pitluck S."/>
            <person name="Foster B."/>
            <person name="Larimer F."/>
            <person name="Land M."/>
            <person name="Hauser L."/>
            <person name="Kyrpides N."/>
            <person name="Mikhailova N."/>
            <person name="Bryant D."/>
            <person name="Richardson P."/>
        </authorList>
    </citation>
    <scope>NUCLEOTIDE SEQUENCE</scope>
    <source>
        <strain evidence="7">DSM 9485</strain>
    </source>
</reference>
<dbReference type="SMART" id="SM00490">
    <property type="entry name" value="HELICc"/>
    <property type="match status" value="1"/>
</dbReference>
<evidence type="ECO:0000313" key="7">
    <source>
        <dbReference type="EMBL" id="ACL24033.1"/>
    </source>
</evidence>
<dbReference type="Gene3D" id="3.40.50.300">
    <property type="entry name" value="P-loop containing nucleotide triphosphate hydrolases"/>
    <property type="match status" value="1"/>
</dbReference>
<dbReference type="OrthoDB" id="9814088at2"/>
<dbReference type="PROSITE" id="PS51192">
    <property type="entry name" value="HELICASE_ATP_BIND_1"/>
    <property type="match status" value="1"/>
</dbReference>
<dbReference type="InterPro" id="IPR014001">
    <property type="entry name" value="Helicase_ATP-bd"/>
</dbReference>
<proteinExistence type="predicted"/>
<gene>
    <name evidence="7" type="ordered locus">Cagg_1123</name>
</gene>
<dbReference type="SUPFAM" id="SSF52540">
    <property type="entry name" value="P-loop containing nucleoside triphosphate hydrolases"/>
    <property type="match status" value="2"/>
</dbReference>
<dbReference type="InterPro" id="IPR038718">
    <property type="entry name" value="SNF2-like_sf"/>
</dbReference>
<dbReference type="GO" id="GO:0016787">
    <property type="term" value="F:hydrolase activity"/>
    <property type="evidence" value="ECO:0007669"/>
    <property type="project" value="UniProtKB-KW"/>
</dbReference>
<protein>
    <submittedName>
        <fullName evidence="7">Helicase domain protein</fullName>
    </submittedName>
</protein>